<dbReference type="Proteomes" id="UP000245383">
    <property type="component" value="Unassembled WGS sequence"/>
</dbReference>
<dbReference type="InterPro" id="IPR053793">
    <property type="entry name" value="PB1-like"/>
</dbReference>
<dbReference type="Gene3D" id="3.10.20.90">
    <property type="entry name" value="Phosphatidylinositol 3-kinase Catalytic Subunit, Chain A, domain 1"/>
    <property type="match status" value="1"/>
</dbReference>
<keyword evidence="4" id="KW-1185">Reference proteome</keyword>
<proteinExistence type="predicted"/>
<dbReference type="EMBL" id="MBFR01000061">
    <property type="protein sequence ID" value="PVU95219.1"/>
    <property type="molecule type" value="Genomic_DNA"/>
</dbReference>
<evidence type="ECO:0000313" key="4">
    <source>
        <dbReference type="Proteomes" id="UP000245383"/>
    </source>
</evidence>
<protein>
    <recommendedName>
        <fullName evidence="2">PB1 domain-containing protein</fullName>
    </recommendedName>
</protein>
<name>A0A2T9YSB8_9FUNG</name>
<dbReference type="OrthoDB" id="5584239at2759"/>
<reference evidence="3 4" key="1">
    <citation type="journal article" date="2018" name="MBio">
        <title>Comparative Genomics Reveals the Core Gene Toolbox for the Fungus-Insect Symbiosis.</title>
        <authorList>
            <person name="Wang Y."/>
            <person name="Stata M."/>
            <person name="Wang W."/>
            <person name="Stajich J.E."/>
            <person name="White M.M."/>
            <person name="Moncalvo J.M."/>
        </authorList>
    </citation>
    <scope>NUCLEOTIDE SEQUENCE [LARGE SCALE GENOMIC DNA]</scope>
    <source>
        <strain evidence="3 4">SWE-8-4</strain>
    </source>
</reference>
<sequence length="164" mass="18527">MSENAPVVIKFIYKGPEYYRYYWENRSTIAWGQLVDGLRLLYGIAEEVLTLVYKDSEGENVLVTNQHDLKFMLNMSDKATSLKVMVMVGSVHELLKNAKNKDMDSSQPSTPKNFGKMKIPTPEDYISMAGSPQGSISERYPRPLSPPENKVNPGILSPDKDPRI</sequence>
<feature type="domain" description="PB1" evidence="2">
    <location>
        <begin position="6"/>
        <end position="89"/>
    </location>
</feature>
<evidence type="ECO:0000256" key="1">
    <source>
        <dbReference type="SAM" id="MobiDB-lite"/>
    </source>
</evidence>
<evidence type="ECO:0000259" key="2">
    <source>
        <dbReference type="PROSITE" id="PS51745"/>
    </source>
</evidence>
<dbReference type="AlphaFoldDB" id="A0A2T9YSB8"/>
<feature type="region of interest" description="Disordered" evidence="1">
    <location>
        <begin position="100"/>
        <end position="164"/>
    </location>
</feature>
<dbReference type="SUPFAM" id="SSF54277">
    <property type="entry name" value="CAD &amp; PB1 domains"/>
    <property type="match status" value="1"/>
</dbReference>
<gene>
    <name evidence="3" type="ORF">BB561_001942</name>
</gene>
<organism evidence="3 4">
    <name type="scientific">Smittium simulii</name>
    <dbReference type="NCBI Taxonomy" id="133385"/>
    <lineage>
        <taxon>Eukaryota</taxon>
        <taxon>Fungi</taxon>
        <taxon>Fungi incertae sedis</taxon>
        <taxon>Zoopagomycota</taxon>
        <taxon>Kickxellomycotina</taxon>
        <taxon>Harpellomycetes</taxon>
        <taxon>Harpellales</taxon>
        <taxon>Legeriomycetaceae</taxon>
        <taxon>Smittium</taxon>
    </lineage>
</organism>
<comment type="caution">
    <text evidence="3">The sequence shown here is derived from an EMBL/GenBank/DDBJ whole genome shotgun (WGS) entry which is preliminary data.</text>
</comment>
<dbReference type="CDD" id="cd05992">
    <property type="entry name" value="PB1"/>
    <property type="match status" value="1"/>
</dbReference>
<dbReference type="InterPro" id="IPR000270">
    <property type="entry name" value="PB1_dom"/>
</dbReference>
<dbReference type="Pfam" id="PF00564">
    <property type="entry name" value="PB1"/>
    <property type="match status" value="1"/>
</dbReference>
<accession>A0A2T9YSB8</accession>
<evidence type="ECO:0000313" key="3">
    <source>
        <dbReference type="EMBL" id="PVU95219.1"/>
    </source>
</evidence>
<dbReference type="PROSITE" id="PS51745">
    <property type="entry name" value="PB1"/>
    <property type="match status" value="1"/>
</dbReference>